<protein>
    <submittedName>
        <fullName evidence="2">Uncharacterized protein</fullName>
    </submittedName>
</protein>
<dbReference type="VEuPathDB" id="FungiDB:QG37_01346"/>
<dbReference type="VEuPathDB" id="FungiDB:CJI97_005241"/>
<comment type="caution">
    <text evidence="2">The sequence shown here is derived from an EMBL/GenBank/DDBJ whole genome shotgun (WGS) entry which is preliminary data.</text>
</comment>
<dbReference type="Pfam" id="PF10521">
    <property type="entry name" value="Tti2"/>
    <property type="match status" value="1"/>
</dbReference>
<dbReference type="VEuPathDB" id="FungiDB:CJI96_0003946"/>
<gene>
    <name evidence="2" type="ORF">QG37_01346</name>
</gene>
<dbReference type="VEuPathDB" id="FungiDB:CJJ07_000232"/>
<reference evidence="3" key="1">
    <citation type="journal article" date="2015" name="BMC Genomics">
        <title>Draft genome of a commonly misdiagnosed multidrug resistant pathogen Candida auris.</title>
        <authorList>
            <person name="Chatterjee S."/>
            <person name="Alampalli S.V."/>
            <person name="Nageshan R.K."/>
            <person name="Chettiar S.T."/>
            <person name="Joshi S."/>
            <person name="Tatu U.S."/>
        </authorList>
    </citation>
    <scope>NUCLEOTIDE SEQUENCE [LARGE SCALE GENOMIC DNA]</scope>
    <source>
        <strain evidence="3">6684</strain>
    </source>
</reference>
<evidence type="ECO:0000256" key="1">
    <source>
        <dbReference type="ARBA" id="ARBA00034736"/>
    </source>
</evidence>
<organism evidence="2 3">
    <name type="scientific">Candidozyma auris</name>
    <name type="common">Yeast</name>
    <name type="synonym">Candida auris</name>
    <dbReference type="NCBI Taxonomy" id="498019"/>
    <lineage>
        <taxon>Eukaryota</taxon>
        <taxon>Fungi</taxon>
        <taxon>Dikarya</taxon>
        <taxon>Ascomycota</taxon>
        <taxon>Saccharomycotina</taxon>
        <taxon>Pichiomycetes</taxon>
        <taxon>Metschnikowiaceae</taxon>
        <taxon>Candidozyma</taxon>
    </lineage>
</organism>
<dbReference type="Proteomes" id="UP000037122">
    <property type="component" value="Unassembled WGS sequence"/>
</dbReference>
<dbReference type="GO" id="GO:0110078">
    <property type="term" value="C:TTT Hsp90 cochaperone complex"/>
    <property type="evidence" value="ECO:0007669"/>
    <property type="project" value="InterPro"/>
</dbReference>
<evidence type="ECO:0000313" key="2">
    <source>
        <dbReference type="EMBL" id="KNE01520.1"/>
    </source>
</evidence>
<dbReference type="VEuPathDB" id="FungiDB:CJJ09_004196"/>
<sequence length="496" mass="55080">MLNTFTTGHQMSSQQGEILLRDVKGIEIILFEGMVKCMLENDGESYLSAYAEANGLTENEKSVVMEGLRKGLKWEWKEFDFLHTCSGKLIIPHLQLANGVFDYLDDLSQLELLLLASQYLNPHVPWSNEKVSEAAKKLLKRYQEFGSRFLAEIKPSLLSIPNVKVSLSGYKKTGRAAGLQPSLGFSGVGSGIFEDDKRKAWKHSADVCALSTVCGFLQIPNEDALFQDNWPAAITFILNVLDDSDPLFRAQGCFLAHTVLDTGHELVLLKSGLVDLFLESTETCLNYLPNLTPANVSLHLLQASYPLLVRLKSIRQATHLSYTEVLEKNILGSITHVQGRDYNNETNSILAFLLSQAEAVIIEKLEGAVLGCFLRLNYTLCQLITDPFLIDTDGGAEVIDRALSVQLGCSKVFLQIDDEQGSSLYASYKYDFLAAWVVLLRRVTKFKVGTSATMGLIKSNIEKLSALVGLEIVKEDYSAALERNPDSLPRWSVLIQ</sequence>
<accession>A0A0L0P5M9</accession>
<name>A0A0L0P5M9_CANAR</name>
<dbReference type="VEuPathDB" id="FungiDB:B9J08_005157"/>
<dbReference type="EMBL" id="LGST01000009">
    <property type="protein sequence ID" value="KNE01520.1"/>
    <property type="molecule type" value="Genomic_DNA"/>
</dbReference>
<dbReference type="InterPro" id="IPR018870">
    <property type="entry name" value="Tti2"/>
</dbReference>
<comment type="similarity">
    <text evidence="1">Belongs to the TTI2 family.</text>
</comment>
<dbReference type="AlphaFoldDB" id="A0A0L0P5M9"/>
<evidence type="ECO:0000313" key="3">
    <source>
        <dbReference type="Proteomes" id="UP000037122"/>
    </source>
</evidence>
<proteinExistence type="inferred from homology"/>